<gene>
    <name evidence="3" type="ORF">EW026_g4924</name>
</gene>
<evidence type="ECO:0000256" key="2">
    <source>
        <dbReference type="SAM" id="Phobius"/>
    </source>
</evidence>
<dbReference type="EMBL" id="SGPJ01000195">
    <property type="protein sequence ID" value="THG97016.1"/>
    <property type="molecule type" value="Genomic_DNA"/>
</dbReference>
<feature type="transmembrane region" description="Helical" evidence="2">
    <location>
        <begin position="31"/>
        <end position="50"/>
    </location>
</feature>
<name>A0A4S4KG90_9APHY</name>
<feature type="region of interest" description="Disordered" evidence="1">
    <location>
        <begin position="120"/>
        <end position="185"/>
    </location>
</feature>
<evidence type="ECO:0000313" key="4">
    <source>
        <dbReference type="Proteomes" id="UP000309038"/>
    </source>
</evidence>
<sequence length="185" mass="20890">MVHAYEHLSPVLVSPKEDIEDKNPDLLHPYWYARVIVYSFTLLTFVQSIANRDMIMRFIDGGIGHIATWAIVKIANTLRYFLKNTPLAASDLIEVDSGSGAESLNFPKEHEDLLHKVDEDENAEEDKSEEGQAGEGEEIDKLDNVSGESSEKEEDKDEEDEDEEDLGPEDESRPKDNHNGRYAAL</sequence>
<keyword evidence="2" id="KW-0812">Transmembrane</keyword>
<keyword evidence="2" id="KW-1133">Transmembrane helix</keyword>
<feature type="compositionally biased region" description="Acidic residues" evidence="1">
    <location>
        <begin position="151"/>
        <end position="169"/>
    </location>
</feature>
<dbReference type="Proteomes" id="UP000309038">
    <property type="component" value="Unassembled WGS sequence"/>
</dbReference>
<reference evidence="3 4" key="1">
    <citation type="submission" date="2019-02" db="EMBL/GenBank/DDBJ databases">
        <title>Genome sequencing of the rare red list fungi Phlebia centrifuga.</title>
        <authorList>
            <person name="Buettner E."/>
            <person name="Kellner H."/>
        </authorList>
    </citation>
    <scope>NUCLEOTIDE SEQUENCE [LARGE SCALE GENOMIC DNA]</scope>
    <source>
        <strain evidence="3 4">DSM 108282</strain>
    </source>
</reference>
<comment type="caution">
    <text evidence="3">The sequence shown here is derived from an EMBL/GenBank/DDBJ whole genome shotgun (WGS) entry which is preliminary data.</text>
</comment>
<feature type="compositionally biased region" description="Basic and acidic residues" evidence="1">
    <location>
        <begin position="170"/>
        <end position="179"/>
    </location>
</feature>
<keyword evidence="4" id="KW-1185">Reference proteome</keyword>
<evidence type="ECO:0000256" key="1">
    <source>
        <dbReference type="SAM" id="MobiDB-lite"/>
    </source>
</evidence>
<evidence type="ECO:0000313" key="3">
    <source>
        <dbReference type="EMBL" id="THG97016.1"/>
    </source>
</evidence>
<organism evidence="3 4">
    <name type="scientific">Hermanssonia centrifuga</name>
    <dbReference type="NCBI Taxonomy" id="98765"/>
    <lineage>
        <taxon>Eukaryota</taxon>
        <taxon>Fungi</taxon>
        <taxon>Dikarya</taxon>
        <taxon>Basidiomycota</taxon>
        <taxon>Agaricomycotina</taxon>
        <taxon>Agaricomycetes</taxon>
        <taxon>Polyporales</taxon>
        <taxon>Meruliaceae</taxon>
        <taxon>Hermanssonia</taxon>
    </lineage>
</organism>
<dbReference type="AlphaFoldDB" id="A0A4S4KG90"/>
<protein>
    <submittedName>
        <fullName evidence="3">Uncharacterized protein</fullName>
    </submittedName>
</protein>
<accession>A0A4S4KG90</accession>
<proteinExistence type="predicted"/>
<keyword evidence="2" id="KW-0472">Membrane</keyword>